<proteinExistence type="predicted"/>
<keyword evidence="3" id="KW-1185">Reference proteome</keyword>
<keyword evidence="1" id="KW-0472">Membrane</keyword>
<gene>
    <name evidence="2" type="ORF">HMPREF9710_03212</name>
</gene>
<reference evidence="2 3" key="1">
    <citation type="submission" date="2012-09" db="EMBL/GenBank/DDBJ databases">
        <title>The Genome Sequence of Massilia timonae CCUG 45783.</title>
        <authorList>
            <consortium name="The Broad Institute Genome Sequencing Platform"/>
            <person name="Earl A."/>
            <person name="Ward D."/>
            <person name="Feldgarden M."/>
            <person name="Gevers D."/>
            <person name="Huys G."/>
            <person name="Walker B."/>
            <person name="Young S.K."/>
            <person name="Zeng Q."/>
            <person name="Gargeya S."/>
            <person name="Fitzgerald M."/>
            <person name="Haas B."/>
            <person name="Abouelleil A."/>
            <person name="Alvarado L."/>
            <person name="Arachchi H.M."/>
            <person name="Berlin A.M."/>
            <person name="Chapman S.B."/>
            <person name="Goldberg J."/>
            <person name="Griggs A."/>
            <person name="Gujja S."/>
            <person name="Hansen M."/>
            <person name="Howarth C."/>
            <person name="Imamovic A."/>
            <person name="Larimer J."/>
            <person name="McCowen C."/>
            <person name="Montmayeur A."/>
            <person name="Murphy C."/>
            <person name="Neiman D."/>
            <person name="Pearson M."/>
            <person name="Priest M."/>
            <person name="Roberts A."/>
            <person name="Saif S."/>
            <person name="Shea T."/>
            <person name="Sisk P."/>
            <person name="Sykes S."/>
            <person name="Wortman J."/>
            <person name="Nusbaum C."/>
            <person name="Birren B."/>
        </authorList>
    </citation>
    <scope>NUCLEOTIDE SEQUENCE [LARGE SCALE GENOMIC DNA]</scope>
    <source>
        <strain evidence="2 3">CCUG 45783</strain>
    </source>
</reference>
<dbReference type="Proteomes" id="UP000009874">
    <property type="component" value="Unassembled WGS sequence"/>
</dbReference>
<keyword evidence="1" id="KW-0812">Transmembrane</keyword>
<dbReference type="HOGENOM" id="CLU_2955179_0_0_4"/>
<protein>
    <submittedName>
        <fullName evidence="2">Uncharacterized protein</fullName>
    </submittedName>
</protein>
<dbReference type="EMBL" id="AGZI01000041">
    <property type="protein sequence ID" value="EKU81372.1"/>
    <property type="molecule type" value="Genomic_DNA"/>
</dbReference>
<evidence type="ECO:0000256" key="1">
    <source>
        <dbReference type="SAM" id="Phobius"/>
    </source>
</evidence>
<accession>K9DRR5</accession>
<evidence type="ECO:0000313" key="2">
    <source>
        <dbReference type="EMBL" id="EKU81372.1"/>
    </source>
</evidence>
<evidence type="ECO:0000313" key="3">
    <source>
        <dbReference type="Proteomes" id="UP000009874"/>
    </source>
</evidence>
<sequence length="59" mass="6411">MTKKILMALGATVIFALLFPWIYSLVNTAGGEPASVVVSSVIFFIAMMAVFTVSSRKKR</sequence>
<name>K9DRR5_9BURK</name>
<comment type="caution">
    <text evidence="2">The sequence shown here is derived from an EMBL/GenBank/DDBJ whole genome shotgun (WGS) entry which is preliminary data.</text>
</comment>
<organism evidence="2 3">
    <name type="scientific">Massilia timonae CCUG 45783</name>
    <dbReference type="NCBI Taxonomy" id="883126"/>
    <lineage>
        <taxon>Bacteria</taxon>
        <taxon>Pseudomonadati</taxon>
        <taxon>Pseudomonadota</taxon>
        <taxon>Betaproteobacteria</taxon>
        <taxon>Burkholderiales</taxon>
        <taxon>Oxalobacteraceae</taxon>
        <taxon>Telluria group</taxon>
        <taxon>Massilia</taxon>
    </lineage>
</organism>
<keyword evidence="1" id="KW-1133">Transmembrane helix</keyword>
<feature type="transmembrane region" description="Helical" evidence="1">
    <location>
        <begin position="34"/>
        <end position="53"/>
    </location>
</feature>
<dbReference type="AlphaFoldDB" id="K9DRR5"/>